<keyword evidence="8" id="KW-1185">Reference proteome</keyword>
<dbReference type="Pfam" id="PF02441">
    <property type="entry name" value="Flavoprotein"/>
    <property type="match status" value="1"/>
</dbReference>
<feature type="binding site" evidence="5">
    <location>
        <begin position="112"/>
        <end position="114"/>
    </location>
    <ligand>
        <name>FMN</name>
        <dbReference type="ChEBI" id="CHEBI:58210"/>
    </ligand>
</feature>
<feature type="binding site" evidence="5">
    <location>
        <position position="268"/>
    </location>
    <ligand>
        <name>dimethylallyl phosphate</name>
        <dbReference type="ChEBI" id="CHEBI:88052"/>
    </ligand>
</feature>
<dbReference type="InterPro" id="IPR004507">
    <property type="entry name" value="UbiX-like"/>
</dbReference>
<dbReference type="InterPro" id="IPR003382">
    <property type="entry name" value="Flavoprotein"/>
</dbReference>
<evidence type="ECO:0000313" key="8">
    <source>
        <dbReference type="Proteomes" id="UP000289555"/>
    </source>
</evidence>
<evidence type="ECO:0000256" key="2">
    <source>
        <dbReference type="ARBA" id="ARBA00022630"/>
    </source>
</evidence>
<evidence type="ECO:0000256" key="3">
    <source>
        <dbReference type="ARBA" id="ARBA00022643"/>
    </source>
</evidence>
<feature type="binding site" evidence="5">
    <location>
        <position position="238"/>
    </location>
    <ligand>
        <name>FMN</name>
        <dbReference type="ChEBI" id="CHEBI:58210"/>
    </ligand>
</feature>
<feature type="domain" description="Flavoprotein" evidence="6">
    <location>
        <begin position="105"/>
        <end position="289"/>
    </location>
</feature>
<dbReference type="InterPro" id="IPR036551">
    <property type="entry name" value="Flavin_trans-like"/>
</dbReference>
<dbReference type="PANTHER" id="PTHR43374">
    <property type="entry name" value="FLAVIN PRENYLTRANSFERASE"/>
    <property type="match status" value="1"/>
</dbReference>
<feature type="binding site" evidence="5">
    <location>
        <begin position="203"/>
        <end position="206"/>
    </location>
    <ligand>
        <name>FMN</name>
        <dbReference type="ChEBI" id="CHEBI:58210"/>
    </ligand>
</feature>
<dbReference type="Gene3D" id="3.90.190.20">
    <property type="entry name" value="Mur ligase, C-terminal domain"/>
    <property type="match status" value="1"/>
</dbReference>
<comment type="catalytic activity">
    <reaction evidence="5">
        <text>dimethylallyl phosphate + FMNH2 = prenylated FMNH2 + phosphate</text>
        <dbReference type="Rhea" id="RHEA:37743"/>
        <dbReference type="ChEBI" id="CHEBI:43474"/>
        <dbReference type="ChEBI" id="CHEBI:57618"/>
        <dbReference type="ChEBI" id="CHEBI:87467"/>
        <dbReference type="ChEBI" id="CHEBI:88052"/>
        <dbReference type="EC" id="2.5.1.129"/>
    </reaction>
</comment>
<dbReference type="EC" id="2.5.1.129" evidence="5"/>
<keyword evidence="1 5" id="KW-0637">Prenyltransferase</keyword>
<dbReference type="HAMAP" id="MF_01984">
    <property type="entry name" value="ubiX_pad"/>
    <property type="match status" value="1"/>
</dbReference>
<dbReference type="NCBIfam" id="TIGR00421">
    <property type="entry name" value="ubiX_pad"/>
    <property type="match status" value="1"/>
</dbReference>
<feature type="binding site" evidence="5">
    <location>
        <position position="138"/>
    </location>
    <ligand>
        <name>FMN</name>
        <dbReference type="ChEBI" id="CHEBI:58210"/>
    </ligand>
</feature>
<evidence type="ECO:0000256" key="1">
    <source>
        <dbReference type="ARBA" id="ARBA00022602"/>
    </source>
</evidence>
<keyword evidence="3 5" id="KW-0288">FMN</keyword>
<evidence type="ECO:0000313" key="7">
    <source>
        <dbReference type="EMBL" id="BBI51521.1"/>
    </source>
</evidence>
<dbReference type="NCBIfam" id="NF004685">
    <property type="entry name" value="PRK06029.1"/>
    <property type="match status" value="1"/>
</dbReference>
<keyword evidence="2 5" id="KW-0285">Flavoprotein</keyword>
<keyword evidence="4 5" id="KW-0808">Transferase</keyword>
<dbReference type="EMBL" id="AP019416">
    <property type="protein sequence ID" value="BBI51521.1"/>
    <property type="molecule type" value="Genomic_DNA"/>
</dbReference>
<dbReference type="SUPFAM" id="SSF53244">
    <property type="entry name" value="MurD-like peptide ligases, peptide-binding domain"/>
    <property type="match status" value="1"/>
</dbReference>
<sequence length="307" mass="32646">MRLGALRERLIESVADADGVFWFQPAGLDWSMDELVATQGARAQLFSDIDALVAAVVAQASPLDRIVVMSNGGFEGVHERLLAALAAAKEGGSVTANADTVFKKPITVALTGASGAQYGLRLIDVLVAAGHEVWVMISKAAHMVIATETDIELPAQPQRLAEALSERSGARPGQIRCFGREDWMAPVASGSGAPSAMVVCPCSTGTLSAVATGASNNLIERAADVAIKERRTLVLVPRESPFSPIHLEHMLTLSRLGVVILPAAPGFYHCPQSIDDLIDFIVARILNQLGIEHSLVPRWGEVENKDD</sequence>
<evidence type="ECO:0000259" key="6">
    <source>
        <dbReference type="Pfam" id="PF02441"/>
    </source>
</evidence>
<gene>
    <name evidence="5" type="primary">ubiX</name>
    <name evidence="7" type="ORF">HORIV_39420</name>
</gene>
<evidence type="ECO:0000256" key="4">
    <source>
        <dbReference type="ARBA" id="ARBA00022679"/>
    </source>
</evidence>
<dbReference type="InterPro" id="IPR036615">
    <property type="entry name" value="Mur_ligase_C_dom_sf"/>
</dbReference>
<comment type="function">
    <text evidence="5">Flavin prenyltransferase that catalyzes the synthesis of the prenylated FMN cofactor (prenyl-FMN) for 4-hydroxy-3-polyprenylbenzoic acid decarboxylase UbiD. The prenyltransferase is metal-independent and links a dimethylallyl moiety from dimethylallyl monophosphate (DMAP) to the flavin N5 and C6 atoms of FMN.</text>
</comment>
<reference evidence="8" key="1">
    <citation type="journal article" date="2019" name="Microbiol. Resour. Announc.">
        <title>Complete Genome Sequence of Halomonas olivaria, a Moderately Halophilic Bacterium Isolated from Olive Processing Effluents, Obtained by Nanopore Sequencing.</title>
        <authorList>
            <person name="Nagata S."/>
            <person name="Ii K.M."/>
            <person name="Tsukimi T."/>
            <person name="Miura M.C."/>
            <person name="Galipon J."/>
            <person name="Arakawa K."/>
        </authorList>
    </citation>
    <scope>NUCLEOTIDE SEQUENCE [LARGE SCALE GENOMIC DNA]</scope>
    <source>
        <strain evidence="8">TYRC17</strain>
    </source>
</reference>
<dbReference type="Gene3D" id="3.40.50.1950">
    <property type="entry name" value="Flavin prenyltransferase-like"/>
    <property type="match status" value="1"/>
</dbReference>
<organism evidence="7 8">
    <name type="scientific">Vreelandella olivaria</name>
    <dbReference type="NCBI Taxonomy" id="390919"/>
    <lineage>
        <taxon>Bacteria</taxon>
        <taxon>Pseudomonadati</taxon>
        <taxon>Pseudomonadota</taxon>
        <taxon>Gammaproteobacteria</taxon>
        <taxon>Oceanospirillales</taxon>
        <taxon>Halomonadaceae</taxon>
        <taxon>Vreelandella</taxon>
    </lineage>
</organism>
<comment type="caution">
    <text evidence="5">Lacks conserved residue(s) required for the propagation of feature annotation.</text>
</comment>
<feature type="binding site" evidence="5">
    <location>
        <position position="284"/>
    </location>
    <ligand>
        <name>dimethylallyl phosphate</name>
        <dbReference type="ChEBI" id="CHEBI:88052"/>
    </ligand>
</feature>
<comment type="similarity">
    <text evidence="5">Belongs to the UbiX/PAD1 family.</text>
</comment>
<dbReference type="SUPFAM" id="SSF52507">
    <property type="entry name" value="Homo-oligomeric flavin-containing Cys decarboxylases, HFCD"/>
    <property type="match status" value="1"/>
</dbReference>
<dbReference type="Proteomes" id="UP000289555">
    <property type="component" value="Chromosome"/>
</dbReference>
<dbReference type="PANTHER" id="PTHR43374:SF1">
    <property type="entry name" value="FLAVIN PRENYLTRANSFERASE PAD1, MITOCHONDRIAL"/>
    <property type="match status" value="1"/>
</dbReference>
<evidence type="ECO:0000256" key="5">
    <source>
        <dbReference type="HAMAP-Rule" id="MF_01984"/>
    </source>
</evidence>
<protein>
    <recommendedName>
        <fullName evidence="5">Flavin prenyltransferase UbiX</fullName>
        <ecNumber evidence="5">2.5.1.129</ecNumber>
    </recommendedName>
</protein>
<proteinExistence type="inferred from homology"/>
<accession>A0ABM7GLB5</accession>
<name>A0ABM7GLB5_9GAMM</name>